<name>A0A0S4JK50_BODSA</name>
<dbReference type="Gene3D" id="3.80.10.10">
    <property type="entry name" value="Ribonuclease Inhibitor"/>
    <property type="match status" value="1"/>
</dbReference>
<keyword evidence="3" id="KW-1185">Reference proteome</keyword>
<dbReference type="AlphaFoldDB" id="A0A0S4JK50"/>
<dbReference type="InterPro" id="IPR032675">
    <property type="entry name" value="LRR_dom_sf"/>
</dbReference>
<feature type="compositionally biased region" description="Low complexity" evidence="1">
    <location>
        <begin position="546"/>
        <end position="555"/>
    </location>
</feature>
<feature type="region of interest" description="Disordered" evidence="1">
    <location>
        <begin position="522"/>
        <end position="562"/>
    </location>
</feature>
<dbReference type="Proteomes" id="UP000051952">
    <property type="component" value="Unassembled WGS sequence"/>
</dbReference>
<feature type="compositionally biased region" description="Polar residues" evidence="1">
    <location>
        <begin position="299"/>
        <end position="310"/>
    </location>
</feature>
<feature type="compositionally biased region" description="Acidic residues" evidence="1">
    <location>
        <begin position="331"/>
        <end position="340"/>
    </location>
</feature>
<feature type="region of interest" description="Disordered" evidence="1">
    <location>
        <begin position="299"/>
        <end position="346"/>
    </location>
</feature>
<dbReference type="PROSITE" id="PS51450">
    <property type="entry name" value="LRR"/>
    <property type="match status" value="1"/>
</dbReference>
<dbReference type="VEuPathDB" id="TriTrypDB:BSAL_22085"/>
<evidence type="ECO:0000313" key="3">
    <source>
        <dbReference type="Proteomes" id="UP000051952"/>
    </source>
</evidence>
<dbReference type="InterPro" id="IPR001611">
    <property type="entry name" value="Leu-rich_rpt"/>
</dbReference>
<dbReference type="EMBL" id="CYKH01001749">
    <property type="protein sequence ID" value="CUG89565.1"/>
    <property type="molecule type" value="Genomic_DNA"/>
</dbReference>
<dbReference type="SUPFAM" id="SSF52047">
    <property type="entry name" value="RNI-like"/>
    <property type="match status" value="1"/>
</dbReference>
<evidence type="ECO:0000313" key="2">
    <source>
        <dbReference type="EMBL" id="CUG89565.1"/>
    </source>
</evidence>
<evidence type="ECO:0000256" key="1">
    <source>
        <dbReference type="SAM" id="MobiDB-lite"/>
    </source>
</evidence>
<feature type="compositionally biased region" description="Low complexity" evidence="1">
    <location>
        <begin position="53"/>
        <end position="69"/>
    </location>
</feature>
<accession>A0A0S4JK50</accession>
<organism evidence="2 3">
    <name type="scientific">Bodo saltans</name>
    <name type="common">Flagellated protozoan</name>
    <dbReference type="NCBI Taxonomy" id="75058"/>
    <lineage>
        <taxon>Eukaryota</taxon>
        <taxon>Discoba</taxon>
        <taxon>Euglenozoa</taxon>
        <taxon>Kinetoplastea</taxon>
        <taxon>Metakinetoplastina</taxon>
        <taxon>Eubodonida</taxon>
        <taxon>Bodonidae</taxon>
        <taxon>Bodo</taxon>
    </lineage>
</organism>
<feature type="region of interest" description="Disordered" evidence="1">
    <location>
        <begin position="53"/>
        <end position="72"/>
    </location>
</feature>
<sequence length="562" mass="61354">MEHLKKFERFVQQKADTIRRELADSGGNKSAKIIRQIEVLSLFVGALDVSSSSILSPQSTTSSSTVPSSEDANNHLHTLLPASLSKQHVPASVFKGSSKWAAENSGGSMPIKTGVFASMDDEIYCMLTSLHIDDTVGLSLQQLAHVLRLLCGPRETWGGVLRRVVLERCSLAPLMQICCQLFSSPTAAALTHITLRGASLADDSLSYFVDALLLSSTGAVDGNTVPHLVELDLSWNQITLAAPLAKLLVLHPSLRLLDVSYNLLGAMERNATQNAAPLSETKTAGGFLSDLANKLESTFKSNSQPSTSAVVTRVRDQDEETPTTTSRFFVEEPDDDDEESSVSSKPMEEEMFVLVRELLRPRDDLWKPNTMWAGSIRTIVATYNGITSGCIVALQKLFERDCAAIHDRGEQERHLRATSSNDSSSVSHANLITEENAQFFVPALHLSRLIFADEQLAVLSESHGSEASRFTQQMNNYSPNGLAAAPATTGEGKTLNVLAPHVACGRLGKVVATRRHNIRQWLRNNDDEEEAPEPQQLQSQNRGDHTTITTTKTKTVPSHSDM</sequence>
<proteinExistence type="predicted"/>
<feature type="non-terminal residue" evidence="2">
    <location>
        <position position="562"/>
    </location>
</feature>
<reference evidence="3" key="1">
    <citation type="submission" date="2015-09" db="EMBL/GenBank/DDBJ databases">
        <authorList>
            <consortium name="Pathogen Informatics"/>
        </authorList>
    </citation>
    <scope>NUCLEOTIDE SEQUENCE [LARGE SCALE GENOMIC DNA]</scope>
    <source>
        <strain evidence="3">Lake Konstanz</strain>
    </source>
</reference>
<evidence type="ECO:0008006" key="4">
    <source>
        <dbReference type="Google" id="ProtNLM"/>
    </source>
</evidence>
<gene>
    <name evidence="2" type="ORF">BSAL_22085</name>
</gene>
<protein>
    <recommendedName>
        <fullName evidence="4">Leucine-rich repeat protein</fullName>
    </recommendedName>
</protein>